<comment type="caution">
    <text evidence="1">The sequence shown here is derived from an EMBL/GenBank/DDBJ whole genome shotgun (WGS) entry which is preliminary data.</text>
</comment>
<dbReference type="GeneID" id="85451174"/>
<dbReference type="EMBL" id="JAHMHR010000005">
    <property type="protein sequence ID" value="KAK1690726.1"/>
    <property type="molecule type" value="Genomic_DNA"/>
</dbReference>
<protein>
    <submittedName>
        <fullName evidence="1">Uncharacterized protein</fullName>
    </submittedName>
</protein>
<evidence type="ECO:0000313" key="2">
    <source>
        <dbReference type="Proteomes" id="UP001224890"/>
    </source>
</evidence>
<keyword evidence="2" id="KW-1185">Reference proteome</keyword>
<evidence type="ECO:0000313" key="1">
    <source>
        <dbReference type="EMBL" id="KAK1690726.1"/>
    </source>
</evidence>
<name>A0AAJ0AUQ7_9PEZI</name>
<gene>
    <name evidence="1" type="ORF">BDP55DRAFT_304427</name>
</gene>
<sequence length="140" mass="16002">MALVVTGSWCIWRGKRPVSRKPPTKVLTALTFRFALRRGVFAPLRPEDVRPGRWLLPQAISTDQKVCMCEPSIGCQISLDFRLRAFGQFETIQRRCKIIPEVPSSNHEAVTDFLHSSMAPALRMTRSIKEKLPIFLSFFL</sequence>
<dbReference type="Proteomes" id="UP001224890">
    <property type="component" value="Unassembled WGS sequence"/>
</dbReference>
<proteinExistence type="predicted"/>
<reference evidence="1" key="1">
    <citation type="submission" date="2021-06" db="EMBL/GenBank/DDBJ databases">
        <title>Comparative genomics, transcriptomics and evolutionary studies reveal genomic signatures of adaptation to plant cell wall in hemibiotrophic fungi.</title>
        <authorList>
            <consortium name="DOE Joint Genome Institute"/>
            <person name="Baroncelli R."/>
            <person name="Diaz J.F."/>
            <person name="Benocci T."/>
            <person name="Peng M."/>
            <person name="Battaglia E."/>
            <person name="Haridas S."/>
            <person name="Andreopoulos W."/>
            <person name="Labutti K."/>
            <person name="Pangilinan J."/>
            <person name="Floch G.L."/>
            <person name="Makela M.R."/>
            <person name="Henrissat B."/>
            <person name="Grigoriev I.V."/>
            <person name="Crouch J.A."/>
            <person name="De Vries R.P."/>
            <person name="Sukno S.A."/>
            <person name="Thon M.R."/>
        </authorList>
    </citation>
    <scope>NUCLEOTIDE SEQUENCE</scope>
    <source>
        <strain evidence="1">CBS 193.32</strain>
    </source>
</reference>
<organism evidence="1 2">
    <name type="scientific">Colletotrichum godetiae</name>
    <dbReference type="NCBI Taxonomy" id="1209918"/>
    <lineage>
        <taxon>Eukaryota</taxon>
        <taxon>Fungi</taxon>
        <taxon>Dikarya</taxon>
        <taxon>Ascomycota</taxon>
        <taxon>Pezizomycotina</taxon>
        <taxon>Sordariomycetes</taxon>
        <taxon>Hypocreomycetidae</taxon>
        <taxon>Glomerellales</taxon>
        <taxon>Glomerellaceae</taxon>
        <taxon>Colletotrichum</taxon>
        <taxon>Colletotrichum acutatum species complex</taxon>
    </lineage>
</organism>
<dbReference type="AlphaFoldDB" id="A0AAJ0AUQ7"/>
<accession>A0AAJ0AUQ7</accession>
<dbReference type="RefSeq" id="XP_060434421.1">
    <property type="nucleotide sequence ID" value="XM_060566648.1"/>
</dbReference>